<keyword evidence="3" id="KW-1185">Reference proteome</keyword>
<dbReference type="SUPFAM" id="SSF54236">
    <property type="entry name" value="Ubiquitin-like"/>
    <property type="match status" value="1"/>
</dbReference>
<dbReference type="InterPro" id="IPR029071">
    <property type="entry name" value="Ubiquitin-like_domsf"/>
</dbReference>
<accession>A0ABT2T0H5</accession>
<dbReference type="PROSITE" id="PS50053">
    <property type="entry name" value="UBIQUITIN_2"/>
    <property type="match status" value="1"/>
</dbReference>
<dbReference type="RefSeq" id="WP_262573659.1">
    <property type="nucleotide sequence ID" value="NZ_JAOQKJ010000003.1"/>
</dbReference>
<evidence type="ECO:0000259" key="1">
    <source>
        <dbReference type="PROSITE" id="PS50053"/>
    </source>
</evidence>
<reference evidence="2 3" key="1">
    <citation type="journal article" date="2021" name="ISME Commun">
        <title>Automated analysis of genomic sequences facilitates high-throughput and comprehensive description of bacteria.</title>
        <authorList>
            <person name="Hitch T.C.A."/>
        </authorList>
    </citation>
    <scope>NUCLEOTIDE SEQUENCE [LARGE SCALE GENOMIC DNA]</scope>
    <source>
        <strain evidence="2 3">Sanger_18</strain>
    </source>
</reference>
<dbReference type="Pfam" id="PF08817">
    <property type="entry name" value="YukD"/>
    <property type="match status" value="1"/>
</dbReference>
<dbReference type="InterPro" id="IPR024962">
    <property type="entry name" value="YukD-like"/>
</dbReference>
<gene>
    <name evidence="2" type="ORF">OCV77_04395</name>
</gene>
<evidence type="ECO:0000313" key="2">
    <source>
        <dbReference type="EMBL" id="MCU6743748.1"/>
    </source>
</evidence>
<comment type="caution">
    <text evidence="2">The sequence shown here is derived from an EMBL/GenBank/DDBJ whole genome shotgun (WGS) entry which is preliminary data.</text>
</comment>
<dbReference type="InterPro" id="IPR000626">
    <property type="entry name" value="Ubiquitin-like_dom"/>
</dbReference>
<name>A0ABT2T0H5_9FIRM</name>
<dbReference type="CDD" id="cd17039">
    <property type="entry name" value="Ubl_ubiquitin_like"/>
    <property type="match status" value="1"/>
</dbReference>
<protein>
    <submittedName>
        <fullName evidence="2">EsaB/YukD family protein</fullName>
    </submittedName>
</protein>
<feature type="domain" description="Ubiquitin-like" evidence="1">
    <location>
        <begin position="4"/>
        <end position="80"/>
    </location>
</feature>
<dbReference type="Gene3D" id="3.10.20.90">
    <property type="entry name" value="Phosphatidylinositol 3-kinase Catalytic Subunit, Chain A, domain 1"/>
    <property type="match status" value="1"/>
</dbReference>
<sequence length="80" mass="9552">MILVEVQVPVLNRRYDFELDEESLVADLTELVAELIREKEELTGKTEKHCFYVWEQERILREDETLEQQGVRNGNILYLI</sequence>
<dbReference type="EMBL" id="JAOQKJ010000003">
    <property type="protein sequence ID" value="MCU6743748.1"/>
    <property type="molecule type" value="Genomic_DNA"/>
</dbReference>
<proteinExistence type="predicted"/>
<organism evidence="2 3">
    <name type="scientific">Suilimivivens aceti</name>
    <dbReference type="NCBI Taxonomy" id="2981774"/>
    <lineage>
        <taxon>Bacteria</taxon>
        <taxon>Bacillati</taxon>
        <taxon>Bacillota</taxon>
        <taxon>Clostridia</taxon>
        <taxon>Lachnospirales</taxon>
        <taxon>Lachnospiraceae</taxon>
        <taxon>Suilimivivens</taxon>
    </lineage>
</organism>
<dbReference type="Proteomes" id="UP001652432">
    <property type="component" value="Unassembled WGS sequence"/>
</dbReference>
<evidence type="ECO:0000313" key="3">
    <source>
        <dbReference type="Proteomes" id="UP001652432"/>
    </source>
</evidence>